<dbReference type="SUPFAM" id="SSF52540">
    <property type="entry name" value="P-loop containing nucleoside triphosphate hydrolases"/>
    <property type="match status" value="1"/>
</dbReference>
<accession>A0ABM3HHJ0</accession>
<dbReference type="InterPro" id="IPR036388">
    <property type="entry name" value="WH-like_DNA-bd_sf"/>
</dbReference>
<reference evidence="7" key="1">
    <citation type="submission" date="2025-08" db="UniProtKB">
        <authorList>
            <consortium name="RefSeq"/>
        </authorList>
    </citation>
    <scope>IDENTIFICATION</scope>
    <source>
        <tissue evidence="7">Leaf</tissue>
    </source>
</reference>
<dbReference type="InterPro" id="IPR042197">
    <property type="entry name" value="Apaf_helical"/>
</dbReference>
<dbReference type="PANTHER" id="PTHR36766">
    <property type="entry name" value="PLANT BROAD-SPECTRUM MILDEW RESISTANCE PROTEIN RPW8"/>
    <property type="match status" value="1"/>
</dbReference>
<evidence type="ECO:0000256" key="1">
    <source>
        <dbReference type="ARBA" id="ARBA00022614"/>
    </source>
</evidence>
<evidence type="ECO:0000256" key="3">
    <source>
        <dbReference type="ARBA" id="ARBA00022821"/>
    </source>
</evidence>
<evidence type="ECO:0000313" key="7">
    <source>
        <dbReference type="RefSeq" id="XP_048136059.1"/>
    </source>
</evidence>
<dbReference type="InterPro" id="IPR032675">
    <property type="entry name" value="LRR_dom_sf"/>
</dbReference>
<dbReference type="InterPro" id="IPR056789">
    <property type="entry name" value="LRR_R13L1-DRL21"/>
</dbReference>
<dbReference type="GeneID" id="125315395"/>
<keyword evidence="3" id="KW-0611">Plant defense</keyword>
<dbReference type="SUPFAM" id="SSF52058">
    <property type="entry name" value="L domain-like"/>
    <property type="match status" value="1"/>
</dbReference>
<sequence length="582" mass="66787">MACRKEEEIQDPDMLAIGKEIARKCSGVPPVVRTVGSLLFFKKTKLEWLHFKEKELPEVSQREDRIMSILRLSYYHLPSHLKQCFALCSLFPKDYEIKKQTLVNLWVAEGFIEPSNRSQHLDDIAHGYFMDLLWSNFFQDFQRDPFTEVETCKMHDLMHDLACLVAGTECWVAWDDTKSVLKRTRRISHGLTFNVIGELPISRFRASTLRTFFSVVPKPMYGEMEQREPTSEADLRLIIQSCKSLRILDVYATNVKKVPRSICKLKHLTYLDCSHNSALKRLPDSITRLQNLQTLNLYGCSALEELPRGIRELVSFRNLYIDDCQKLSYMPCELGQLSSLHRLTHFILPKDKTLAKNYCGLGELNGLNNIRGSLSIENLKHVSDVVAESKAANLIGKSSLESLELHWGYLESDDAVTRDRDEALLDGLRPHSNLQKLKIDGYEGESFPRWMMNSLVISLPNLVEQGLKSLWSVDIRCVPKLASLPQWLLQLSDLHLLSIRNCLNLKALPEQIEALQSLQWLEIIRCPSLTSLPKGMRGLASLNHLRIAGCMDLEERCKEDAGEDWYKIAHIPHVSHQLRSYD</sequence>
<dbReference type="PANTHER" id="PTHR36766:SF40">
    <property type="entry name" value="DISEASE RESISTANCE PROTEIN RGA3"/>
    <property type="match status" value="1"/>
</dbReference>
<gene>
    <name evidence="7" type="primary">LOC125315395</name>
</gene>
<name>A0ABM3HHJ0_9MYRT</name>
<dbReference type="Gene3D" id="1.10.10.10">
    <property type="entry name" value="Winged helix-like DNA-binding domain superfamily/Winged helix DNA-binding domain"/>
    <property type="match status" value="1"/>
</dbReference>
<evidence type="ECO:0000313" key="6">
    <source>
        <dbReference type="Proteomes" id="UP000827889"/>
    </source>
</evidence>
<proteinExistence type="predicted"/>
<organism evidence="6 7">
    <name type="scientific">Rhodamnia argentea</name>
    <dbReference type="NCBI Taxonomy" id="178133"/>
    <lineage>
        <taxon>Eukaryota</taxon>
        <taxon>Viridiplantae</taxon>
        <taxon>Streptophyta</taxon>
        <taxon>Embryophyta</taxon>
        <taxon>Tracheophyta</taxon>
        <taxon>Spermatophyta</taxon>
        <taxon>Magnoliopsida</taxon>
        <taxon>eudicotyledons</taxon>
        <taxon>Gunneridae</taxon>
        <taxon>Pentapetalae</taxon>
        <taxon>rosids</taxon>
        <taxon>malvids</taxon>
        <taxon>Myrtales</taxon>
        <taxon>Myrtaceae</taxon>
        <taxon>Myrtoideae</taxon>
        <taxon>Myrteae</taxon>
        <taxon>Australasian group</taxon>
        <taxon>Rhodamnia</taxon>
    </lineage>
</organism>
<dbReference type="RefSeq" id="XP_048136059.1">
    <property type="nucleotide sequence ID" value="XM_048280102.1"/>
</dbReference>
<dbReference type="InterPro" id="IPR027417">
    <property type="entry name" value="P-loop_NTPase"/>
</dbReference>
<keyword evidence="6" id="KW-1185">Reference proteome</keyword>
<protein>
    <submittedName>
        <fullName evidence="7">Disease resistance protein RGA4</fullName>
    </submittedName>
</protein>
<dbReference type="Gene3D" id="1.10.8.430">
    <property type="entry name" value="Helical domain of apoptotic protease-activating factors"/>
    <property type="match status" value="1"/>
</dbReference>
<dbReference type="Gene3D" id="3.80.10.10">
    <property type="entry name" value="Ribonuclease Inhibitor"/>
    <property type="match status" value="1"/>
</dbReference>
<dbReference type="Pfam" id="PF25019">
    <property type="entry name" value="LRR_R13L1-DRL21"/>
    <property type="match status" value="1"/>
</dbReference>
<dbReference type="Proteomes" id="UP000827889">
    <property type="component" value="Chromosome 6"/>
</dbReference>
<evidence type="ECO:0000259" key="4">
    <source>
        <dbReference type="Pfam" id="PF23559"/>
    </source>
</evidence>
<feature type="domain" description="Disease resistance protein winged helix" evidence="4">
    <location>
        <begin position="90"/>
        <end position="162"/>
    </location>
</feature>
<dbReference type="InterPro" id="IPR058922">
    <property type="entry name" value="WHD_DRP"/>
</dbReference>
<feature type="domain" description="R13L1/DRL21-like LRR repeat region" evidence="5">
    <location>
        <begin position="361"/>
        <end position="502"/>
    </location>
</feature>
<keyword evidence="1" id="KW-0433">Leucine-rich repeat</keyword>
<keyword evidence="2" id="KW-0677">Repeat</keyword>
<dbReference type="Pfam" id="PF23559">
    <property type="entry name" value="WHD_DRP"/>
    <property type="match status" value="1"/>
</dbReference>
<evidence type="ECO:0000256" key="2">
    <source>
        <dbReference type="ARBA" id="ARBA00022737"/>
    </source>
</evidence>
<evidence type="ECO:0000259" key="5">
    <source>
        <dbReference type="Pfam" id="PF25019"/>
    </source>
</evidence>